<dbReference type="RefSeq" id="WP_135464464.1">
    <property type="nucleotide sequence ID" value="NZ_SRLC01000002.1"/>
</dbReference>
<organism evidence="1 2">
    <name type="scientific">Hymenobacter aquaticus</name>
    <dbReference type="NCBI Taxonomy" id="1867101"/>
    <lineage>
        <taxon>Bacteria</taxon>
        <taxon>Pseudomonadati</taxon>
        <taxon>Bacteroidota</taxon>
        <taxon>Cytophagia</taxon>
        <taxon>Cytophagales</taxon>
        <taxon>Hymenobacteraceae</taxon>
        <taxon>Hymenobacter</taxon>
    </lineage>
</organism>
<protein>
    <submittedName>
        <fullName evidence="1">Uncharacterized protein</fullName>
    </submittedName>
</protein>
<dbReference type="EMBL" id="SRLC01000002">
    <property type="protein sequence ID" value="TGE21940.1"/>
    <property type="molecule type" value="Genomic_DNA"/>
</dbReference>
<accession>A0A4Z0PVZ6</accession>
<keyword evidence="2" id="KW-1185">Reference proteome</keyword>
<dbReference type="Proteomes" id="UP000297549">
    <property type="component" value="Unassembled WGS sequence"/>
</dbReference>
<evidence type="ECO:0000313" key="2">
    <source>
        <dbReference type="Proteomes" id="UP000297549"/>
    </source>
</evidence>
<reference evidence="1 2" key="1">
    <citation type="submission" date="2019-04" db="EMBL/GenBank/DDBJ databases">
        <authorList>
            <person name="Feng G."/>
            <person name="Zhang J."/>
            <person name="Zhu H."/>
        </authorList>
    </citation>
    <scope>NUCLEOTIDE SEQUENCE [LARGE SCALE GENOMIC DNA]</scope>
    <source>
        <strain evidence="1 2">JCM 31653</strain>
    </source>
</reference>
<dbReference type="OrthoDB" id="10013398at2"/>
<dbReference type="AlphaFoldDB" id="A0A4Z0PVZ6"/>
<evidence type="ECO:0000313" key="1">
    <source>
        <dbReference type="EMBL" id="TGE21940.1"/>
    </source>
</evidence>
<proteinExistence type="predicted"/>
<sequence>MFVTTFSSLPLAAASGSTPFVRLPAVSAALAASASQPTLAVKQAYKSRELASQAAHRAQVLARRRTSIPTSAKRW</sequence>
<gene>
    <name evidence="1" type="ORF">E5K00_16925</name>
</gene>
<comment type="caution">
    <text evidence="1">The sequence shown here is derived from an EMBL/GenBank/DDBJ whole genome shotgun (WGS) entry which is preliminary data.</text>
</comment>
<name>A0A4Z0PVZ6_9BACT</name>